<reference evidence="2 3" key="1">
    <citation type="submission" date="2017-11" db="EMBL/GenBank/DDBJ databases">
        <title>Genomic Encyclopedia of Archaeal and Bacterial Type Strains, Phase II (KMG-II): From Individual Species to Whole Genera.</title>
        <authorList>
            <person name="Goeker M."/>
        </authorList>
    </citation>
    <scope>NUCLEOTIDE SEQUENCE [LARGE SCALE GENOMIC DNA]</scope>
    <source>
        <strain evidence="2 3">DSM 11115</strain>
    </source>
</reference>
<organism evidence="2 3">
    <name type="scientific">Hymenobacter chitinivorans DSM 11115</name>
    <dbReference type="NCBI Taxonomy" id="1121954"/>
    <lineage>
        <taxon>Bacteria</taxon>
        <taxon>Pseudomonadati</taxon>
        <taxon>Bacteroidota</taxon>
        <taxon>Cytophagia</taxon>
        <taxon>Cytophagales</taxon>
        <taxon>Hymenobacteraceae</taxon>
        <taxon>Hymenobacter</taxon>
    </lineage>
</organism>
<proteinExistence type="predicted"/>
<keyword evidence="1" id="KW-0175">Coiled coil</keyword>
<keyword evidence="3" id="KW-1185">Reference proteome</keyword>
<protein>
    <submittedName>
        <fullName evidence="2">Uncharacterized protein</fullName>
    </submittedName>
</protein>
<dbReference type="EMBL" id="PGFA01000001">
    <property type="protein sequence ID" value="PJJ60289.1"/>
    <property type="molecule type" value="Genomic_DNA"/>
</dbReference>
<dbReference type="AlphaFoldDB" id="A0A2M9BQS1"/>
<evidence type="ECO:0000313" key="3">
    <source>
        <dbReference type="Proteomes" id="UP000228535"/>
    </source>
</evidence>
<name>A0A2M9BQS1_9BACT</name>
<comment type="caution">
    <text evidence="2">The sequence shown here is derived from an EMBL/GenBank/DDBJ whole genome shotgun (WGS) entry which is preliminary data.</text>
</comment>
<gene>
    <name evidence="2" type="ORF">CLV45_1714</name>
</gene>
<feature type="coiled-coil region" evidence="1">
    <location>
        <begin position="175"/>
        <end position="202"/>
    </location>
</feature>
<evidence type="ECO:0000256" key="1">
    <source>
        <dbReference type="SAM" id="Coils"/>
    </source>
</evidence>
<dbReference type="Proteomes" id="UP000228535">
    <property type="component" value="Unassembled WGS sequence"/>
</dbReference>
<evidence type="ECO:0000313" key="2">
    <source>
        <dbReference type="EMBL" id="PJJ60289.1"/>
    </source>
</evidence>
<accession>A0A2M9BQS1</accession>
<sequence length="227" mass="24470">MITSMNQFKEDQLVMCGQVVDYVTENKAAVAVSEVAGEQAAEIAALYEQVQGARGGTAKRTQELTEDAKTARTTLLELLPALLGPLSRIAARLQDNDLLASVTLTSKQLRKLRPLAFIGVVQAVLDSAARPAVVPELAKQGLQPATLQPLRDALAAFTVAAPAPRKTINQRVVAGAALEDLLDELMDEMRQLDEDMKAFKLLNKELYKGYRQARKLVTTGGNGATEA</sequence>